<evidence type="ECO:0000256" key="4">
    <source>
        <dbReference type="ARBA" id="ARBA00022695"/>
    </source>
</evidence>
<dbReference type="EMBL" id="LSSM01007409">
    <property type="protein sequence ID" value="OMJ08376.1"/>
    <property type="molecule type" value="Genomic_DNA"/>
</dbReference>
<evidence type="ECO:0000256" key="3">
    <source>
        <dbReference type="ARBA" id="ARBA00022679"/>
    </source>
</evidence>
<dbReference type="AlphaFoldDB" id="A0A1R1X159"/>
<evidence type="ECO:0000259" key="9">
    <source>
        <dbReference type="Pfam" id="PF14306"/>
    </source>
</evidence>
<gene>
    <name evidence="10" type="ORF">AYI69_g11087</name>
</gene>
<dbReference type="InterPro" id="IPR002650">
    <property type="entry name" value="Sulphate_adenylyltransferase"/>
</dbReference>
<keyword evidence="11" id="KW-1185">Reference proteome</keyword>
<dbReference type="GO" id="GO:0010134">
    <property type="term" value="P:sulfate assimilation via adenylyl sulfate reduction"/>
    <property type="evidence" value="ECO:0007669"/>
    <property type="project" value="TreeGrafter"/>
</dbReference>
<dbReference type="Pfam" id="PF01747">
    <property type="entry name" value="ATP-sulfurylase"/>
    <property type="match status" value="1"/>
</dbReference>
<proteinExistence type="predicted"/>
<dbReference type="PANTHER" id="PTHR42700:SF1">
    <property type="entry name" value="SULFATE ADENYLYLTRANSFERASE"/>
    <property type="match status" value="1"/>
</dbReference>
<evidence type="ECO:0000256" key="1">
    <source>
        <dbReference type="ARBA" id="ARBA00004678"/>
    </source>
</evidence>
<comment type="subunit">
    <text evidence="7">Homohexamer. Dimer of trimers.</text>
</comment>
<dbReference type="GO" id="GO:0005524">
    <property type="term" value="F:ATP binding"/>
    <property type="evidence" value="ECO:0007669"/>
    <property type="project" value="UniProtKB-KW"/>
</dbReference>
<dbReference type="InterPro" id="IPR024951">
    <property type="entry name" value="Sulfurylase_cat_dom"/>
</dbReference>
<name>A0A1R1X159_9FUNG</name>
<dbReference type="OrthoDB" id="468at2759"/>
<dbReference type="GO" id="GO:0019379">
    <property type="term" value="P:sulfate assimilation, phosphoadenylyl sulfate reduction by phosphoadenylyl-sulfate reductase (thioredoxin)"/>
    <property type="evidence" value="ECO:0007669"/>
    <property type="project" value="TreeGrafter"/>
</dbReference>
<dbReference type="NCBIfam" id="TIGR00339">
    <property type="entry name" value="sopT"/>
    <property type="match status" value="1"/>
</dbReference>
<evidence type="ECO:0000256" key="2">
    <source>
        <dbReference type="ARBA" id="ARBA00012391"/>
    </source>
</evidence>
<evidence type="ECO:0000313" key="11">
    <source>
        <dbReference type="Proteomes" id="UP000187429"/>
    </source>
</evidence>
<keyword evidence="3 10" id="KW-0808">Transferase</keyword>
<reference evidence="11" key="1">
    <citation type="submission" date="2017-01" db="EMBL/GenBank/DDBJ databases">
        <authorList>
            <person name="Wang Y."/>
            <person name="White M."/>
            <person name="Kvist S."/>
            <person name="Moncalvo J.-M."/>
        </authorList>
    </citation>
    <scope>NUCLEOTIDE SEQUENCE [LARGE SCALE GENOMIC DNA]</scope>
    <source>
        <strain evidence="11">ID-206-W2</strain>
    </source>
</reference>
<comment type="caution">
    <text evidence="10">The sequence shown here is derived from an EMBL/GenBank/DDBJ whole genome shotgun (WGS) entry which is preliminary data.</text>
</comment>
<dbReference type="PANTHER" id="PTHR42700">
    <property type="entry name" value="SULFATE ADENYLYLTRANSFERASE"/>
    <property type="match status" value="1"/>
</dbReference>
<dbReference type="SUPFAM" id="SSF88697">
    <property type="entry name" value="PUA domain-like"/>
    <property type="match status" value="1"/>
</dbReference>
<keyword evidence="4 10" id="KW-0548">Nucleotidyltransferase</keyword>
<dbReference type="FunFam" id="3.40.50.620:FF:000052">
    <property type="entry name" value="Sulfate adenylyltransferase"/>
    <property type="match status" value="1"/>
</dbReference>
<keyword evidence="6" id="KW-0067">ATP-binding</keyword>
<evidence type="ECO:0000256" key="7">
    <source>
        <dbReference type="ARBA" id="ARBA00062002"/>
    </source>
</evidence>
<evidence type="ECO:0000313" key="10">
    <source>
        <dbReference type="EMBL" id="OMJ08376.1"/>
    </source>
</evidence>
<dbReference type="Pfam" id="PF14306">
    <property type="entry name" value="PUA_2"/>
    <property type="match status" value="1"/>
</dbReference>
<dbReference type="InterPro" id="IPR014729">
    <property type="entry name" value="Rossmann-like_a/b/a_fold"/>
</dbReference>
<dbReference type="EC" id="2.7.7.4" evidence="2"/>
<dbReference type="Gene3D" id="3.10.400.10">
    <property type="entry name" value="Sulfate adenylyltransferase"/>
    <property type="match status" value="1"/>
</dbReference>
<feature type="domain" description="ATP-sulfurylase PUA-like" evidence="9">
    <location>
        <begin position="7"/>
        <end position="177"/>
    </location>
</feature>
<dbReference type="Proteomes" id="UP000187429">
    <property type="component" value="Unassembled WGS sequence"/>
</dbReference>
<dbReference type="InterPro" id="IPR025980">
    <property type="entry name" value="ATP-Sase_PUA-like_dom"/>
</dbReference>
<sequence length="410" mass="46257">MTVPDIISPYGSKLNDLVARDAGIKAQLEAEAKLLPRILLNERQLCDLELIMNGGFSPLTGFFTKEMYEGVVENMRLPDNTLWPIPIYLDIYTEKYNSENSKEHQFDSLKPQSRVVLVDPRNNSDLAILTVSDIYKIDFINEAKKVYNTTDDLHPAVKYLYTKTGDVNLGGEIQAINPISHSDFIELRLTPSQTRSHFKENMPGNVVAFQTRNPMHRAHLELTVRAGKKVNANIFVHPVVGMTKPGDIDYVTRVKVYKMIMEHYNPKESAFLSLLPLAMRMGGPKEAVLHAIIRRNYGATHIIVGRDHAGPGSDKQGNLFYGPYDAQELAIKYKSELGIEIVPFSMLTYLPDQDIYEEFDKLVPGTKTLNISGTELRNRLVTGQEIPEWFSFANVVKVLREGQEASKLSS</sequence>
<comment type="pathway">
    <text evidence="1">Sulfur metabolism.</text>
</comment>
<dbReference type="SUPFAM" id="SSF52374">
    <property type="entry name" value="Nucleotidylyl transferase"/>
    <property type="match status" value="1"/>
</dbReference>
<dbReference type="Gene3D" id="3.40.50.620">
    <property type="entry name" value="HUPs"/>
    <property type="match status" value="1"/>
</dbReference>
<evidence type="ECO:0000256" key="6">
    <source>
        <dbReference type="ARBA" id="ARBA00022840"/>
    </source>
</evidence>
<dbReference type="GO" id="GO:0004781">
    <property type="term" value="F:sulfate adenylyltransferase (ATP) activity"/>
    <property type="evidence" value="ECO:0007669"/>
    <property type="project" value="UniProtKB-EC"/>
</dbReference>
<dbReference type="GO" id="GO:0005737">
    <property type="term" value="C:cytoplasm"/>
    <property type="evidence" value="ECO:0007669"/>
    <property type="project" value="TreeGrafter"/>
</dbReference>
<protein>
    <recommendedName>
        <fullName evidence="2">sulfate adenylyltransferase</fullName>
        <ecNumber evidence="2">2.7.7.4</ecNumber>
    </recommendedName>
</protein>
<dbReference type="CDD" id="cd00517">
    <property type="entry name" value="ATPS"/>
    <property type="match status" value="1"/>
</dbReference>
<dbReference type="InterPro" id="IPR015947">
    <property type="entry name" value="PUA-like_sf"/>
</dbReference>
<evidence type="ECO:0000256" key="5">
    <source>
        <dbReference type="ARBA" id="ARBA00022741"/>
    </source>
</evidence>
<keyword evidence="5" id="KW-0547">Nucleotide-binding</keyword>
<evidence type="ECO:0000259" key="8">
    <source>
        <dbReference type="Pfam" id="PF01747"/>
    </source>
</evidence>
<dbReference type="InterPro" id="IPR050512">
    <property type="entry name" value="Sulf_AdTrans/APS_kinase"/>
</dbReference>
<organism evidence="10 11">
    <name type="scientific">Smittium culicis</name>
    <dbReference type="NCBI Taxonomy" id="133412"/>
    <lineage>
        <taxon>Eukaryota</taxon>
        <taxon>Fungi</taxon>
        <taxon>Fungi incertae sedis</taxon>
        <taxon>Zoopagomycota</taxon>
        <taxon>Kickxellomycotina</taxon>
        <taxon>Harpellomycetes</taxon>
        <taxon>Harpellales</taxon>
        <taxon>Legeriomycetaceae</taxon>
        <taxon>Smittium</taxon>
    </lineage>
</organism>
<accession>A0A1R1X159</accession>
<feature type="domain" description="Sulphate adenylyltransferase catalytic" evidence="8">
    <location>
        <begin position="186"/>
        <end position="401"/>
    </location>
</feature>